<organism evidence="6 7">
    <name type="scientific">Abyssalbus ytuae</name>
    <dbReference type="NCBI Taxonomy" id="2926907"/>
    <lineage>
        <taxon>Bacteria</taxon>
        <taxon>Pseudomonadati</taxon>
        <taxon>Bacteroidota</taxon>
        <taxon>Flavobacteriia</taxon>
        <taxon>Flavobacteriales</taxon>
        <taxon>Flavobacteriaceae</taxon>
        <taxon>Abyssalbus</taxon>
    </lineage>
</organism>
<comment type="catalytic activity">
    <reaction evidence="1">
        <text>Random hydrolysis of (1-&gt;4)-beta-D-mannosidic linkages in mannans, galactomannans and glucomannans.</text>
        <dbReference type="EC" id="3.2.1.78"/>
    </reaction>
</comment>
<name>A0A9E6ZQ10_9FLAO</name>
<feature type="domain" description="Glycoside hydrolase family 5" evidence="5">
    <location>
        <begin position="39"/>
        <end position="442"/>
    </location>
</feature>
<keyword evidence="4" id="KW-0326">Glycosidase</keyword>
<dbReference type="EC" id="3.2.1.78" evidence="2"/>
<evidence type="ECO:0000259" key="5">
    <source>
        <dbReference type="Pfam" id="PF26410"/>
    </source>
</evidence>
<protein>
    <recommendedName>
        <fullName evidence="2">mannan endo-1,4-beta-mannosidase</fullName>
        <ecNumber evidence="2">3.2.1.78</ecNumber>
    </recommendedName>
</protein>
<evidence type="ECO:0000313" key="6">
    <source>
        <dbReference type="EMBL" id="UOB18814.1"/>
    </source>
</evidence>
<reference evidence="6" key="1">
    <citation type="submission" date="2022-03" db="EMBL/GenBank/DDBJ databases">
        <title>Description of Abyssus ytuae gen. nov., sp. nov., a novel member of the family Flavobacteriaceae isolated from the sediment of Mariana Trench.</title>
        <authorList>
            <person name="Zhang J."/>
            <person name="Xu X."/>
        </authorList>
    </citation>
    <scope>NUCLEOTIDE SEQUENCE</scope>
    <source>
        <strain evidence="6">MT3330</strain>
    </source>
</reference>
<gene>
    <name evidence="6" type="ORF">MQE35_05845</name>
</gene>
<dbReference type="EMBL" id="CP094358">
    <property type="protein sequence ID" value="UOB18814.1"/>
    <property type="molecule type" value="Genomic_DNA"/>
</dbReference>
<keyword evidence="3" id="KW-0378">Hydrolase</keyword>
<evidence type="ECO:0000256" key="4">
    <source>
        <dbReference type="ARBA" id="ARBA00023295"/>
    </source>
</evidence>
<dbReference type="Proteomes" id="UP000831290">
    <property type="component" value="Chromosome"/>
</dbReference>
<dbReference type="Pfam" id="PF26410">
    <property type="entry name" value="GH5_mannosidase"/>
    <property type="match status" value="1"/>
</dbReference>
<dbReference type="KEGG" id="fbm:MQE35_05845"/>
<dbReference type="InterPro" id="IPR001547">
    <property type="entry name" value="Glyco_hydro_5"/>
</dbReference>
<dbReference type="RefSeq" id="WP_255845431.1">
    <property type="nucleotide sequence ID" value="NZ_CP094358.1"/>
</dbReference>
<evidence type="ECO:0000313" key="7">
    <source>
        <dbReference type="Proteomes" id="UP000831290"/>
    </source>
</evidence>
<sequence>MKSFVPLVLVILSTVISCKNSSANKGALTQLKDTLKEPELITVKGNQFYKGSKPYYFVGANYWYGPLLAAKDSAGKERLKKELDLLKSYGIDNLRVLVGAEGGTNDYTVRPALQYEQGKYNEALLNGLDYFMAQMRKRNMYAVLYMNNNWEWSGGMAQYLSWNGYGNVPIPNLPGYTWPQYMEYTEQFHSCEPCMEAFRNHIKFIMGRTNKYTGIKYTDDNTVMSWQVANEPRVFSQKHEAAFTKWLNETVNLIDSLDSKHLVSTGGEGAAGYLWDINLFERTHTNPKIDYLTMHMWPYNWGWYKEGEEGKLLEDATVKAKEYIANHTQLAAKMNKPIVMSEFGLPRAQERLFPDSDTRNRDTFYSSLFSLLTESYTHKNSLAGYNFWGFGGYGKSAGRPEGKWQPGDDFMADPPQEPQGFNNVFATDTSTLKMIKEYNIQVGNM</sequence>
<dbReference type="SUPFAM" id="SSF51445">
    <property type="entry name" value="(Trans)glycosidases"/>
    <property type="match status" value="1"/>
</dbReference>
<accession>A0A9E6ZQ10</accession>
<evidence type="ECO:0000256" key="1">
    <source>
        <dbReference type="ARBA" id="ARBA00001678"/>
    </source>
</evidence>
<proteinExistence type="predicted"/>
<dbReference type="InterPro" id="IPR045053">
    <property type="entry name" value="MAN-like"/>
</dbReference>
<dbReference type="GO" id="GO:0016985">
    <property type="term" value="F:mannan endo-1,4-beta-mannosidase activity"/>
    <property type="evidence" value="ECO:0007669"/>
    <property type="project" value="TreeGrafter"/>
</dbReference>
<dbReference type="PROSITE" id="PS51257">
    <property type="entry name" value="PROKAR_LIPOPROTEIN"/>
    <property type="match status" value="1"/>
</dbReference>
<evidence type="ECO:0000256" key="2">
    <source>
        <dbReference type="ARBA" id="ARBA00012706"/>
    </source>
</evidence>
<dbReference type="AlphaFoldDB" id="A0A9E6ZQ10"/>
<dbReference type="InterPro" id="IPR017853">
    <property type="entry name" value="GH"/>
</dbReference>
<keyword evidence="7" id="KW-1185">Reference proteome</keyword>
<evidence type="ECO:0000256" key="3">
    <source>
        <dbReference type="ARBA" id="ARBA00022801"/>
    </source>
</evidence>
<dbReference type="PANTHER" id="PTHR31451">
    <property type="match status" value="1"/>
</dbReference>
<dbReference type="Gene3D" id="3.20.20.80">
    <property type="entry name" value="Glycosidases"/>
    <property type="match status" value="1"/>
</dbReference>
<dbReference type="PANTHER" id="PTHR31451:SF40">
    <property type="entry name" value="GLYCOSIDE HYDROLASE FAMILY 5 DOMAIN-CONTAINING PROTEIN"/>
    <property type="match status" value="1"/>
</dbReference>